<dbReference type="InterPro" id="IPR006977">
    <property type="entry name" value="Yip1_dom"/>
</dbReference>
<evidence type="ECO:0000313" key="22">
    <source>
        <dbReference type="Proteomes" id="UP000245956"/>
    </source>
</evidence>
<dbReference type="GO" id="GO:0003735">
    <property type="term" value="F:structural constituent of ribosome"/>
    <property type="evidence" value="ECO:0007669"/>
    <property type="project" value="InterPro"/>
</dbReference>
<evidence type="ECO:0000256" key="18">
    <source>
        <dbReference type="SAM" id="MobiDB-lite"/>
    </source>
</evidence>
<feature type="transmembrane region" description="Helical" evidence="19">
    <location>
        <begin position="1066"/>
        <end position="1094"/>
    </location>
</feature>
<keyword evidence="9" id="KW-1017">Isopeptide bond</keyword>
<evidence type="ECO:0000256" key="7">
    <source>
        <dbReference type="ARBA" id="ARBA00010596"/>
    </source>
</evidence>
<evidence type="ECO:0000256" key="6">
    <source>
        <dbReference type="ARBA" id="ARBA00010570"/>
    </source>
</evidence>
<dbReference type="PRINTS" id="PR00348">
    <property type="entry name" value="UBIQUITIN"/>
</dbReference>
<comment type="similarity">
    <text evidence="7">Belongs to the YIP1 family.</text>
</comment>
<reference evidence="21 22" key="1">
    <citation type="journal article" date="2016" name="Front. Microbiol.">
        <title>Genome and transcriptome sequences reveal the specific parasitism of the nematophagous Purpureocillium lilacinum 36-1.</title>
        <authorList>
            <person name="Xie J."/>
            <person name="Li S."/>
            <person name="Mo C."/>
            <person name="Xiao X."/>
            <person name="Peng D."/>
            <person name="Wang G."/>
            <person name="Xiao Y."/>
        </authorList>
    </citation>
    <scope>NUCLEOTIDE SEQUENCE [LARGE SCALE GENOMIC DNA]</scope>
    <source>
        <strain evidence="21 22">36-1</strain>
    </source>
</reference>
<evidence type="ECO:0000256" key="16">
    <source>
        <dbReference type="ARBA" id="ARBA00035124"/>
    </source>
</evidence>
<evidence type="ECO:0000256" key="3">
    <source>
        <dbReference type="ARBA" id="ARBA00004141"/>
    </source>
</evidence>
<keyword evidence="8" id="KW-0963">Cytoplasm</keyword>
<gene>
    <name evidence="21" type="ORF">PCL_13063</name>
</gene>
<keyword evidence="10 19" id="KW-0812">Transmembrane</keyword>
<evidence type="ECO:0000313" key="21">
    <source>
        <dbReference type="EMBL" id="PWI70664.1"/>
    </source>
</evidence>
<dbReference type="PANTHER" id="PTHR12822:SF2">
    <property type="entry name" value="PROTEIN YIPF"/>
    <property type="match status" value="1"/>
</dbReference>
<evidence type="ECO:0000256" key="10">
    <source>
        <dbReference type="ARBA" id="ARBA00022692"/>
    </source>
</evidence>
<evidence type="ECO:0000256" key="17">
    <source>
        <dbReference type="ARBA" id="ARBA00045962"/>
    </source>
</evidence>
<keyword evidence="12 19" id="KW-1133">Transmembrane helix</keyword>
<dbReference type="InterPro" id="IPR029071">
    <property type="entry name" value="Ubiquitin-like_domsf"/>
</dbReference>
<feature type="transmembrane region" description="Helical" evidence="19">
    <location>
        <begin position="1034"/>
        <end position="1054"/>
    </location>
</feature>
<dbReference type="Gene3D" id="3.10.20.90">
    <property type="entry name" value="Phosphatidylinositol 3-kinase Catalytic Subunit, Chain A, domain 1"/>
    <property type="match status" value="1"/>
</dbReference>
<protein>
    <submittedName>
        <fullName evidence="21">Ubiquitin ribosomal fusion protein</fullName>
    </submittedName>
</protein>
<keyword evidence="15" id="KW-0687">Ribonucleoprotein</keyword>
<accession>A0A2U3E859</accession>
<dbReference type="SMART" id="SM01377">
    <property type="entry name" value="Ribosomal_L40e"/>
    <property type="match status" value="1"/>
</dbReference>
<dbReference type="GO" id="GO:0005840">
    <property type="term" value="C:ribosome"/>
    <property type="evidence" value="ECO:0007669"/>
    <property type="project" value="UniProtKB-KW"/>
</dbReference>
<dbReference type="Proteomes" id="UP000245956">
    <property type="component" value="Unassembled WGS sequence"/>
</dbReference>
<dbReference type="InterPro" id="IPR011332">
    <property type="entry name" value="Ribosomal_zn-bd"/>
</dbReference>
<evidence type="ECO:0000256" key="19">
    <source>
        <dbReference type="SAM" id="Phobius"/>
    </source>
</evidence>
<comment type="caution">
    <text evidence="21">The sequence shown here is derived from an EMBL/GenBank/DDBJ whole genome shotgun (WGS) entry which is preliminary data.</text>
</comment>
<dbReference type="InterPro" id="IPR000626">
    <property type="entry name" value="Ubiquitin-like_dom"/>
</dbReference>
<dbReference type="SUPFAM" id="SSF54236">
    <property type="entry name" value="Ubiquitin-like"/>
    <property type="match status" value="1"/>
</dbReference>
<sequence>MEHEHDHDATPVPKPVLRAPIVRRDLRSSYARLHSSCKLLSGPAWRPLKFRLGLASLLRAASLSEPCSLDGVCHPFTIRGFTGTHRAVMEARRDLRRMPKGERCPECGSQKWYLQDGLRFCARGHQIEGFIQFDVGEEEDSGRMGTVARREKEVREQEKRQLTGAEGKLLYLEALQLLLRSQVLWLIRVKGYREELETVVRDLWDLRIRGSSSLEPSVEDAAAEASLEMFSSQPPSEEDKPAWSSGARAQIWDPDRGAGWPMPKVPDTIGICYLGCLLLRIPTRLGELIQWANRGDLPYKTAFHDLPREIQDRMPSAYVKALKLPFRTGLTGGDLYTAVMDLVLSYQLNYEMVFPEANFVSTLVHYAKELALPVESIIVAKRLAALLDSSFEFPVGNHKIRHIHHPEIHITTLLIVAMKLCFPFEQGRSSFLPAGEALLPGFDWEHWRASRSQMSPDSEPEDKDMRFGKVTEDELIDMDDRELDEYFAYLSSFMDKKNENPITNFFPPVPTHSNDQSVPELSDEDILERSRKVLSQAVLPAQDKSSDSENTPYEAFYDIQDLSDTASSFYKAAGETAGLPLDVVFVVRLTAPAHDERRRHVQHYRRLCSVPSAVLPTGLDRPTMAWGARWGLGFSCVRCARPTNFARKTRPALRIFTIVRVTVTKISQECKPRPLASRISTRKLPAVLTPASSFVKTLTGKTITLEVESSDTIDNVKSKIQDKEGIPPDQQRLIFAGKQLEDGRTLSDYNIQKESTLHLVLRLRGGIIEPSLKALASKFNCDKMICRKCYRHRQARLPPRATNCRKRKCGHTNQLRPKKKLNARLSIPSGAPRPECTWAATNAAFRVKAGAGPWHSTPGAGVGAAPRPPWLVADDTLSQVNSTASHHARCCDLCRRILAHDPRTRHSIKEQALRPAASGLRVIMSGSGYDAVVDVDDEGDLGHTDLQEDLEFHNSNFHDNAPGGRKGAPSSLPPPVTAPSSSSSSKRFLWSMSFYAQFFDVDTSAVLSRCWAALYPRANFLDVLEGNPDLYGPFWIATTVVLILFLGGTISQYLSTTGGTPFAYDFRLLSGAAGLIYGYTLFIPVALFLALRYFGSESANLLECWALYGYSNLIWIPVAVISWSPITILNWVFVGVGFGMSVAFLLRNLYPVLSATDRQVSKVLLIIVVVLHAGLALTIKILFFAHGSPVARAPGEGGPDNQTGDKTPPAMF</sequence>
<dbReference type="Pfam" id="PF20644">
    <property type="entry name" value="Rrn7_cyclin_N"/>
    <property type="match status" value="1"/>
</dbReference>
<evidence type="ECO:0000256" key="15">
    <source>
        <dbReference type="ARBA" id="ARBA00023274"/>
    </source>
</evidence>
<comment type="function">
    <text evidence="1">Component of the 60S subunit of the ribosome.</text>
</comment>
<dbReference type="InterPro" id="IPR038587">
    <property type="entry name" value="Ribosomal_eL40_sf"/>
</dbReference>
<dbReference type="GO" id="GO:0005794">
    <property type="term" value="C:Golgi apparatus"/>
    <property type="evidence" value="ECO:0007669"/>
    <property type="project" value="InterPro"/>
</dbReference>
<evidence type="ECO:0000256" key="9">
    <source>
        <dbReference type="ARBA" id="ARBA00022499"/>
    </source>
</evidence>
<dbReference type="SMART" id="SM00213">
    <property type="entry name" value="UBQ"/>
    <property type="match status" value="1"/>
</dbReference>
<evidence type="ECO:0000256" key="2">
    <source>
        <dbReference type="ARBA" id="ARBA00004123"/>
    </source>
</evidence>
<dbReference type="CDD" id="cd01803">
    <property type="entry name" value="Ubl_ubiquitin"/>
    <property type="match status" value="1"/>
</dbReference>
<dbReference type="Pfam" id="PF20645">
    <property type="entry name" value="Rrn7_cyclin_C"/>
    <property type="match status" value="1"/>
</dbReference>
<keyword evidence="11" id="KW-0689">Ribosomal protein</keyword>
<dbReference type="InterPro" id="IPR048540">
    <property type="entry name" value="Rrn7_cyclin_N"/>
</dbReference>
<keyword evidence="14" id="KW-0539">Nucleus</keyword>
<evidence type="ECO:0000256" key="12">
    <source>
        <dbReference type="ARBA" id="ARBA00022989"/>
    </source>
</evidence>
<evidence type="ECO:0000256" key="13">
    <source>
        <dbReference type="ARBA" id="ARBA00023136"/>
    </source>
</evidence>
<feature type="transmembrane region" description="Helical" evidence="19">
    <location>
        <begin position="1114"/>
        <end position="1142"/>
    </location>
</feature>
<dbReference type="GO" id="GO:0016192">
    <property type="term" value="P:vesicle-mediated transport"/>
    <property type="evidence" value="ECO:0007669"/>
    <property type="project" value="InterPro"/>
</dbReference>
<dbReference type="AlphaFoldDB" id="A0A2U3E859"/>
<evidence type="ECO:0000256" key="5">
    <source>
        <dbReference type="ARBA" id="ARBA00008373"/>
    </source>
</evidence>
<name>A0A2U3E859_PURLI</name>
<proteinExistence type="inferred from homology"/>
<dbReference type="GO" id="GO:0005634">
    <property type="term" value="C:nucleus"/>
    <property type="evidence" value="ECO:0007669"/>
    <property type="project" value="UniProtKB-SubCell"/>
</dbReference>
<dbReference type="InterPro" id="IPR021752">
    <property type="entry name" value="TF_Rrn7_Zf"/>
</dbReference>
<dbReference type="InterPro" id="IPR048538">
    <property type="entry name" value="Rrn7_cyclin_C"/>
</dbReference>
<evidence type="ECO:0000256" key="11">
    <source>
        <dbReference type="ARBA" id="ARBA00022980"/>
    </source>
</evidence>
<evidence type="ECO:0000259" key="20">
    <source>
        <dbReference type="PROSITE" id="PS50053"/>
    </source>
</evidence>
<comment type="similarity">
    <text evidence="6">In the C-terminal section; belongs to the eukaryotic ribosomal protein eL40 family.</text>
</comment>
<evidence type="ECO:0000256" key="14">
    <source>
        <dbReference type="ARBA" id="ARBA00023242"/>
    </source>
</evidence>
<comment type="subcellular location">
    <subcellularLocation>
        <location evidence="4">Cytoplasm</location>
    </subcellularLocation>
    <subcellularLocation>
        <location evidence="3">Membrane</location>
        <topology evidence="3">Multi-pass membrane protein</topology>
    </subcellularLocation>
    <subcellularLocation>
        <location evidence="2">Nucleus</location>
    </subcellularLocation>
</comment>
<keyword evidence="13 19" id="KW-0472">Membrane</keyword>
<dbReference type="Gene3D" id="4.10.1060.50">
    <property type="match status" value="1"/>
</dbReference>
<evidence type="ECO:0000256" key="8">
    <source>
        <dbReference type="ARBA" id="ARBA00022490"/>
    </source>
</evidence>
<comment type="function">
    <text evidence="17">Component of the ribosome, a large ribonucleoprotein complex responsible for the synthesis of proteins in the cell. The small ribosomal subunit (SSU) binds messenger RNAs (mRNAs) and translates the encoded message by selecting cognate aminoacyl-transfer RNA (tRNA) molecules. The large subunit (LSU) contains the ribosomal catalytic site termed the peptidyl transferase center (PTC), which catalyzes the formation of peptide bonds, thereby polymerizing the amino acids delivered by tRNAs into a polypeptide chain. The nascent polypeptides leave the ribosome through a tunnel in the LSU and interact with protein factors that function in enzymatic processing, targeting, and the membrane insertion of nascent chains at the exit of the ribosomal tunnel. eL40 is essential for translation of a subset of cellular transcripts, including stress response transcripts, such as DDR2.</text>
</comment>
<dbReference type="Pfam" id="PF00240">
    <property type="entry name" value="ubiquitin"/>
    <property type="match status" value="1"/>
</dbReference>
<dbReference type="Pfam" id="PF01020">
    <property type="entry name" value="Ribosomal_L40e"/>
    <property type="match status" value="1"/>
</dbReference>
<dbReference type="FunFam" id="4.10.1060.50:FF:000001">
    <property type="entry name" value="ubiquitin-60S ribosomal protein L40"/>
    <property type="match status" value="1"/>
</dbReference>
<dbReference type="GO" id="GO:1990904">
    <property type="term" value="C:ribonucleoprotein complex"/>
    <property type="evidence" value="ECO:0007669"/>
    <property type="project" value="UniProtKB-KW"/>
</dbReference>
<dbReference type="FunFam" id="3.10.20.90:FF:000014">
    <property type="entry name" value="Ubiquitin-60S ribosomal L40 fusion"/>
    <property type="match status" value="1"/>
</dbReference>
<dbReference type="PROSITE" id="PS50053">
    <property type="entry name" value="UBIQUITIN_2"/>
    <property type="match status" value="1"/>
</dbReference>
<dbReference type="Pfam" id="PF11781">
    <property type="entry name" value="Zn_ribbon_RRN7"/>
    <property type="match status" value="1"/>
</dbReference>
<evidence type="ECO:0000256" key="4">
    <source>
        <dbReference type="ARBA" id="ARBA00004496"/>
    </source>
</evidence>
<evidence type="ECO:0000256" key="1">
    <source>
        <dbReference type="ARBA" id="ARBA00002241"/>
    </source>
</evidence>
<comment type="similarity">
    <text evidence="5">In the N-terminal section; belongs to the ubiquitin family.</text>
</comment>
<dbReference type="GO" id="GO:0000055">
    <property type="term" value="P:ribosomal large subunit export from nucleus"/>
    <property type="evidence" value="ECO:0007669"/>
    <property type="project" value="UniProtKB-ARBA"/>
</dbReference>
<dbReference type="GO" id="GO:0006412">
    <property type="term" value="P:translation"/>
    <property type="evidence" value="ECO:0007669"/>
    <property type="project" value="InterPro"/>
</dbReference>
<dbReference type="InterPro" id="IPR001975">
    <property type="entry name" value="Ribosomal_eL40_dom"/>
</dbReference>
<dbReference type="EMBL" id="LCWV01000009">
    <property type="protein sequence ID" value="PWI70664.1"/>
    <property type="molecule type" value="Genomic_DNA"/>
</dbReference>
<dbReference type="GO" id="GO:0016567">
    <property type="term" value="P:protein ubiquitination"/>
    <property type="evidence" value="ECO:0007669"/>
    <property type="project" value="UniProtKB-ARBA"/>
</dbReference>
<dbReference type="GO" id="GO:0016020">
    <property type="term" value="C:membrane"/>
    <property type="evidence" value="ECO:0007669"/>
    <property type="project" value="UniProtKB-SubCell"/>
</dbReference>
<dbReference type="InterPro" id="IPR019954">
    <property type="entry name" value="Ubiquitin_CS"/>
</dbReference>
<feature type="transmembrane region" description="Helical" evidence="19">
    <location>
        <begin position="1163"/>
        <end position="1185"/>
    </location>
</feature>
<dbReference type="GO" id="GO:0031267">
    <property type="term" value="F:small GTPase binding"/>
    <property type="evidence" value="ECO:0007669"/>
    <property type="project" value="InterPro"/>
</dbReference>
<comment type="subunit">
    <text evidence="16">Part of the 60S ribosomal subunit.</text>
</comment>
<dbReference type="InterPro" id="IPR039765">
    <property type="entry name" value="Yip5/YIPF1/YIPF2"/>
</dbReference>
<feature type="domain" description="Ubiquitin-like" evidence="20">
    <location>
        <begin position="691"/>
        <end position="766"/>
    </location>
</feature>
<organism evidence="21 22">
    <name type="scientific">Purpureocillium lilacinum</name>
    <name type="common">Paecilomyces lilacinus</name>
    <dbReference type="NCBI Taxonomy" id="33203"/>
    <lineage>
        <taxon>Eukaryota</taxon>
        <taxon>Fungi</taxon>
        <taxon>Dikarya</taxon>
        <taxon>Ascomycota</taxon>
        <taxon>Pezizomycotina</taxon>
        <taxon>Sordariomycetes</taxon>
        <taxon>Hypocreomycetidae</taxon>
        <taxon>Hypocreales</taxon>
        <taxon>Ophiocordycipitaceae</taxon>
        <taxon>Purpureocillium</taxon>
    </lineage>
</organism>
<feature type="region of interest" description="Disordered" evidence="18">
    <location>
        <begin position="954"/>
        <end position="979"/>
    </location>
</feature>
<dbReference type="PANTHER" id="PTHR12822">
    <property type="entry name" value="PROTEIN YIPF"/>
    <property type="match status" value="1"/>
</dbReference>
<dbReference type="InterPro" id="IPR019956">
    <property type="entry name" value="Ubiquitin_dom"/>
</dbReference>
<dbReference type="Pfam" id="PF04893">
    <property type="entry name" value="Yip1"/>
    <property type="match status" value="1"/>
</dbReference>
<dbReference type="PROSITE" id="PS00299">
    <property type="entry name" value="UBIQUITIN_1"/>
    <property type="match status" value="1"/>
</dbReference>
<dbReference type="SUPFAM" id="SSF57829">
    <property type="entry name" value="Zn-binding ribosomal proteins"/>
    <property type="match status" value="1"/>
</dbReference>